<accession>A0A166EK58</accession>
<reference evidence="1 2" key="1">
    <citation type="submission" date="2016-04" db="EMBL/GenBank/DDBJ databases">
        <title>Genome sequence of Methanobrevibacter cuticularis DSM 11139.</title>
        <authorList>
            <person name="Poehlein A."/>
            <person name="Seedorf H."/>
            <person name="Daniel R."/>
        </authorList>
    </citation>
    <scope>NUCLEOTIDE SEQUENCE [LARGE SCALE GENOMIC DNA]</scope>
    <source>
        <strain evidence="1 2">DSM 11139</strain>
    </source>
</reference>
<dbReference type="PATRIC" id="fig|47311.3.peg.688"/>
<proteinExistence type="predicted"/>
<sequence length="78" mass="8905">MENYAYSDEPGYGSYKCDYCGEEIVIDEESRVFSIRSPCDYFSEEMIIENGSPALPPCPTCDSNTWASLEKEEKEELL</sequence>
<name>A0A166EK58_9EURY</name>
<keyword evidence="2" id="KW-1185">Reference proteome</keyword>
<dbReference type="EMBL" id="LWMW01000087">
    <property type="protein sequence ID" value="KZX16746.1"/>
    <property type="molecule type" value="Genomic_DNA"/>
</dbReference>
<dbReference type="AlphaFoldDB" id="A0A166EK58"/>
<comment type="caution">
    <text evidence="1">The sequence shown here is derived from an EMBL/GenBank/DDBJ whole genome shotgun (WGS) entry which is preliminary data.</text>
</comment>
<organism evidence="1 2">
    <name type="scientific">Methanobrevibacter cuticularis</name>
    <dbReference type="NCBI Taxonomy" id="47311"/>
    <lineage>
        <taxon>Archaea</taxon>
        <taxon>Methanobacteriati</taxon>
        <taxon>Methanobacteriota</taxon>
        <taxon>Methanomada group</taxon>
        <taxon>Methanobacteria</taxon>
        <taxon>Methanobacteriales</taxon>
        <taxon>Methanobacteriaceae</taxon>
        <taxon>Methanobrevibacter</taxon>
    </lineage>
</organism>
<dbReference type="OrthoDB" id="112072at2157"/>
<evidence type="ECO:0000313" key="2">
    <source>
        <dbReference type="Proteomes" id="UP000077275"/>
    </source>
</evidence>
<dbReference type="Proteomes" id="UP000077275">
    <property type="component" value="Unassembled WGS sequence"/>
</dbReference>
<evidence type="ECO:0000313" key="1">
    <source>
        <dbReference type="EMBL" id="KZX16746.1"/>
    </source>
</evidence>
<protein>
    <submittedName>
        <fullName evidence="1">Uncharacterized protein</fullName>
    </submittedName>
</protein>
<dbReference type="RefSeq" id="WP_067258791.1">
    <property type="nucleotide sequence ID" value="NZ_LWMW01000087.1"/>
</dbReference>
<gene>
    <name evidence="1" type="ORF">MBCUT_06100</name>
</gene>